<organism evidence="9 10">
    <name type="scientific">Passalora fulva</name>
    <name type="common">Tomato leaf mold</name>
    <name type="synonym">Cladosporium fulvum</name>
    <dbReference type="NCBI Taxonomy" id="5499"/>
    <lineage>
        <taxon>Eukaryota</taxon>
        <taxon>Fungi</taxon>
        <taxon>Dikarya</taxon>
        <taxon>Ascomycota</taxon>
        <taxon>Pezizomycotina</taxon>
        <taxon>Dothideomycetes</taxon>
        <taxon>Dothideomycetidae</taxon>
        <taxon>Mycosphaerellales</taxon>
        <taxon>Mycosphaerellaceae</taxon>
        <taxon>Fulvia</taxon>
    </lineage>
</organism>
<dbReference type="InterPro" id="IPR013057">
    <property type="entry name" value="AA_transpt_TM"/>
</dbReference>
<dbReference type="EMBL" id="CP090174">
    <property type="protein sequence ID" value="UJO24476.1"/>
    <property type="molecule type" value="Genomic_DNA"/>
</dbReference>
<feature type="transmembrane region" description="Helical" evidence="7">
    <location>
        <begin position="506"/>
        <end position="527"/>
    </location>
</feature>
<dbReference type="RefSeq" id="XP_047768842.1">
    <property type="nucleotide sequence ID" value="XM_047912746.1"/>
</dbReference>
<accession>A0A9Q8UVY9</accession>
<reference evidence="9" key="2">
    <citation type="journal article" date="2022" name="Microb. Genom.">
        <title>A chromosome-scale genome assembly of the tomato pathogen Cladosporium fulvum reveals a compartmentalized genome architecture and the presence of a dispensable chromosome.</title>
        <authorList>
            <person name="Zaccaron A.Z."/>
            <person name="Chen L.H."/>
            <person name="Samaras A."/>
            <person name="Stergiopoulos I."/>
        </authorList>
    </citation>
    <scope>NUCLEOTIDE SEQUENCE</scope>
    <source>
        <strain evidence="9">Race5_Kim</strain>
    </source>
</reference>
<keyword evidence="4 7" id="KW-1133">Transmembrane helix</keyword>
<feature type="transmembrane region" description="Helical" evidence="7">
    <location>
        <begin position="287"/>
        <end position="311"/>
    </location>
</feature>
<dbReference type="KEGG" id="ffu:CLAFUR5_13598"/>
<dbReference type="OrthoDB" id="294730at2759"/>
<dbReference type="AlphaFoldDB" id="A0A9Q8UVY9"/>
<feature type="transmembrane region" description="Helical" evidence="7">
    <location>
        <begin position="364"/>
        <end position="384"/>
    </location>
</feature>
<evidence type="ECO:0000256" key="4">
    <source>
        <dbReference type="ARBA" id="ARBA00022989"/>
    </source>
</evidence>
<feature type="transmembrane region" description="Helical" evidence="7">
    <location>
        <begin position="175"/>
        <end position="196"/>
    </location>
</feature>
<dbReference type="GO" id="GO:0016020">
    <property type="term" value="C:membrane"/>
    <property type="evidence" value="ECO:0007669"/>
    <property type="project" value="UniProtKB-SubCell"/>
</dbReference>
<evidence type="ECO:0000313" key="9">
    <source>
        <dbReference type="EMBL" id="UJO24476.1"/>
    </source>
</evidence>
<dbReference type="PANTHER" id="PTHR22950:SF479">
    <property type="entry name" value="AMINO ACID TRANSPORTER (EUROFUNG)-RELATED"/>
    <property type="match status" value="1"/>
</dbReference>
<keyword evidence="5 7" id="KW-0472">Membrane</keyword>
<evidence type="ECO:0000256" key="2">
    <source>
        <dbReference type="ARBA" id="ARBA00008066"/>
    </source>
</evidence>
<feature type="transmembrane region" description="Helical" evidence="7">
    <location>
        <begin position="232"/>
        <end position="255"/>
    </location>
</feature>
<evidence type="ECO:0000313" key="10">
    <source>
        <dbReference type="Proteomes" id="UP000756132"/>
    </source>
</evidence>
<keyword evidence="10" id="KW-1185">Reference proteome</keyword>
<feature type="region of interest" description="Disordered" evidence="6">
    <location>
        <begin position="1"/>
        <end position="91"/>
    </location>
</feature>
<reference evidence="9" key="1">
    <citation type="submission" date="2021-12" db="EMBL/GenBank/DDBJ databases">
        <authorList>
            <person name="Zaccaron A."/>
            <person name="Stergiopoulos I."/>
        </authorList>
    </citation>
    <scope>NUCLEOTIDE SEQUENCE</scope>
    <source>
        <strain evidence="9">Race5_Kim</strain>
    </source>
</reference>
<dbReference type="Pfam" id="PF01490">
    <property type="entry name" value="Aa_trans"/>
    <property type="match status" value="1"/>
</dbReference>
<name>A0A9Q8UVY9_PASFU</name>
<feature type="transmembrane region" description="Helical" evidence="7">
    <location>
        <begin position="99"/>
        <end position="121"/>
    </location>
</feature>
<feature type="transmembrane region" description="Helical" evidence="7">
    <location>
        <begin position="323"/>
        <end position="344"/>
    </location>
</feature>
<feature type="compositionally biased region" description="Low complexity" evidence="6">
    <location>
        <begin position="23"/>
        <end position="36"/>
    </location>
</feature>
<evidence type="ECO:0000256" key="6">
    <source>
        <dbReference type="SAM" id="MobiDB-lite"/>
    </source>
</evidence>
<evidence type="ECO:0000256" key="7">
    <source>
        <dbReference type="SAM" id="Phobius"/>
    </source>
</evidence>
<gene>
    <name evidence="9" type="ORF">CLAFUR5_13598</name>
</gene>
<evidence type="ECO:0000256" key="5">
    <source>
        <dbReference type="ARBA" id="ARBA00023136"/>
    </source>
</evidence>
<feature type="domain" description="Amino acid transporter transmembrane" evidence="8">
    <location>
        <begin position="93"/>
        <end position="472"/>
    </location>
</feature>
<dbReference type="Proteomes" id="UP000756132">
    <property type="component" value="Chromosome 12"/>
</dbReference>
<keyword evidence="3 7" id="KW-0812">Transmembrane</keyword>
<sequence>MSNYVKKTPDVSVEGLNDDHRPSATSKSESLSSSAISKDELPCPETAHRHGVPTYNDANQIEKAEATAPCSDPSPPSNGNDNPSSREDAKDKCGWRRSCCTMIAETLSLGILSLPAAAAAMGLIPTIVLLISFGFITTGTGYCYYLYKEKYPHIRSIPQALDNIFGAPGRWITDIIITVYLILLMAGHLILFSSFVQAFSKPEDVPCRIAVMGIAYFINCLFTFYRKFARLGYVCVACCFSILIATFVCLGYLAADKDKNLSLPGNYSAFAVTPLGLHYGDGKVTTIFGACAAFSNILLSYSGSICYFNIIDEMKEPRDFWKCLLVTNAATITMYTIAGIGMYALAGQLVGSPALDSAGSQGAKIAYCFGLPTILLAAVILANVNCKRTEDLIYAWRGLDAEEAHRSQRKAFSAVNVLWYAIVISWWTVSFIVGNSLPFFGPLLAVIGAISGNWICLGWPGMFMLHLWRPEVIQDDGTERKFTRQEIKEAGGWWKCYTTPNRWRKLLVPAMILLIVINIAASALGLYGSVMQFAVLGKGRKPFSCEYDWK</sequence>
<proteinExistence type="inferred from homology"/>
<feature type="transmembrane region" description="Helical" evidence="7">
    <location>
        <begin position="208"/>
        <end position="225"/>
    </location>
</feature>
<comment type="similarity">
    <text evidence="2">Belongs to the amino acid/polyamine transporter 2 family.</text>
</comment>
<feature type="transmembrane region" description="Helical" evidence="7">
    <location>
        <begin position="414"/>
        <end position="433"/>
    </location>
</feature>
<dbReference type="GO" id="GO:0015179">
    <property type="term" value="F:L-amino acid transmembrane transporter activity"/>
    <property type="evidence" value="ECO:0007669"/>
    <property type="project" value="TreeGrafter"/>
</dbReference>
<feature type="transmembrane region" description="Helical" evidence="7">
    <location>
        <begin position="439"/>
        <end position="459"/>
    </location>
</feature>
<comment type="subcellular location">
    <subcellularLocation>
        <location evidence="1">Membrane</location>
        <topology evidence="1">Multi-pass membrane protein</topology>
    </subcellularLocation>
</comment>
<protein>
    <submittedName>
        <fullName evidence="9">N amino acid transport system protein</fullName>
    </submittedName>
</protein>
<dbReference type="GeneID" id="71993476"/>
<evidence type="ECO:0000259" key="8">
    <source>
        <dbReference type="Pfam" id="PF01490"/>
    </source>
</evidence>
<feature type="transmembrane region" description="Helical" evidence="7">
    <location>
        <begin position="127"/>
        <end position="147"/>
    </location>
</feature>
<evidence type="ECO:0000256" key="1">
    <source>
        <dbReference type="ARBA" id="ARBA00004141"/>
    </source>
</evidence>
<evidence type="ECO:0000256" key="3">
    <source>
        <dbReference type="ARBA" id="ARBA00022692"/>
    </source>
</evidence>
<dbReference type="PANTHER" id="PTHR22950">
    <property type="entry name" value="AMINO ACID TRANSPORTER"/>
    <property type="match status" value="1"/>
</dbReference>